<evidence type="ECO:0000256" key="1">
    <source>
        <dbReference type="SAM" id="MobiDB-lite"/>
    </source>
</evidence>
<dbReference type="EMBL" id="JAEPRB010000152">
    <property type="protein sequence ID" value="KAG2220109.1"/>
    <property type="molecule type" value="Genomic_DNA"/>
</dbReference>
<evidence type="ECO:0000256" key="2">
    <source>
        <dbReference type="SAM" id="SignalP"/>
    </source>
</evidence>
<feature type="signal peptide" evidence="2">
    <location>
        <begin position="1"/>
        <end position="24"/>
    </location>
</feature>
<comment type="caution">
    <text evidence="3">The sequence shown here is derived from an EMBL/GenBank/DDBJ whole genome shotgun (WGS) entry which is preliminary data.</text>
</comment>
<keyword evidence="2" id="KW-0732">Signal</keyword>
<keyword evidence="4" id="KW-1185">Reference proteome</keyword>
<organism evidence="3 4">
    <name type="scientific">Circinella minor</name>
    <dbReference type="NCBI Taxonomy" id="1195481"/>
    <lineage>
        <taxon>Eukaryota</taxon>
        <taxon>Fungi</taxon>
        <taxon>Fungi incertae sedis</taxon>
        <taxon>Mucoromycota</taxon>
        <taxon>Mucoromycotina</taxon>
        <taxon>Mucoromycetes</taxon>
        <taxon>Mucorales</taxon>
        <taxon>Lichtheimiaceae</taxon>
        <taxon>Circinella</taxon>
    </lineage>
</organism>
<feature type="region of interest" description="Disordered" evidence="1">
    <location>
        <begin position="26"/>
        <end position="58"/>
    </location>
</feature>
<feature type="chain" id="PRO_5034401577" evidence="2">
    <location>
        <begin position="25"/>
        <end position="369"/>
    </location>
</feature>
<proteinExistence type="predicted"/>
<protein>
    <submittedName>
        <fullName evidence="3">Uncharacterized protein</fullName>
    </submittedName>
</protein>
<gene>
    <name evidence="3" type="ORF">INT45_005870</name>
</gene>
<reference evidence="3 4" key="1">
    <citation type="submission" date="2020-12" db="EMBL/GenBank/DDBJ databases">
        <title>Metabolic potential, ecology and presence of endohyphal bacteria is reflected in genomic diversity of Mucoromycotina.</title>
        <authorList>
            <person name="Muszewska A."/>
            <person name="Okrasinska A."/>
            <person name="Steczkiewicz K."/>
            <person name="Drgas O."/>
            <person name="Orlowska M."/>
            <person name="Perlinska-Lenart U."/>
            <person name="Aleksandrzak-Piekarczyk T."/>
            <person name="Szatraj K."/>
            <person name="Zielenkiewicz U."/>
            <person name="Pilsyk S."/>
            <person name="Malc E."/>
            <person name="Mieczkowski P."/>
            <person name="Kruszewska J.S."/>
            <person name="Biernat P."/>
            <person name="Pawlowska J."/>
        </authorList>
    </citation>
    <scope>NUCLEOTIDE SEQUENCE [LARGE SCALE GENOMIC DNA]</scope>
    <source>
        <strain evidence="3 4">CBS 142.35</strain>
    </source>
</reference>
<dbReference type="Proteomes" id="UP000646827">
    <property type="component" value="Unassembled WGS sequence"/>
</dbReference>
<sequence>MATTSKRLFTYLLSIIGLDRIAHSTTTTTNTNTNDNNLSTTTTTTSSSSSSTLSNDSYNSSKTNVSFMSESTLFVNADIAGLFDEKFVQDAGIHMIPYDTWSLQTWMNGLSRMALCQIITTTAMKCPRIILQMIEEYQPSTQYHQKLQLQEQEQTNNHPINDYKNQENKNSFCHYQEILTIQKRAQFIIHSLDHLRPSEQFANEPELAQEIQSLVRWCTNILHTSTTRSSSSSSSSSSSLVTLVGLLVIAREGLSAIPEIRKYLFGKAYLGRMVILEMSSVLKNFKESPLHSNSNNLLLLLPYQWSLLLRILDPPQHIIQASYHYQVSWLIQFLSDICHQMASCDKEWFYFQEYDNVITIATRNYGGFL</sequence>
<name>A0A8H7RYD9_9FUNG</name>
<accession>A0A8H7RYD9</accession>
<dbReference type="OrthoDB" id="2275837at2759"/>
<evidence type="ECO:0000313" key="4">
    <source>
        <dbReference type="Proteomes" id="UP000646827"/>
    </source>
</evidence>
<dbReference type="AlphaFoldDB" id="A0A8H7RYD9"/>
<evidence type="ECO:0000313" key="3">
    <source>
        <dbReference type="EMBL" id="KAG2220109.1"/>
    </source>
</evidence>